<dbReference type="PANTHER" id="PTHR30590:SF2">
    <property type="entry name" value="INNER MEMBRANE PROTEIN"/>
    <property type="match status" value="1"/>
</dbReference>
<organism evidence="1 2">
    <name type="scientific">Wenzhouxiangella marina</name>
    <dbReference type="NCBI Taxonomy" id="1579979"/>
    <lineage>
        <taxon>Bacteria</taxon>
        <taxon>Pseudomonadati</taxon>
        <taxon>Pseudomonadota</taxon>
        <taxon>Gammaproteobacteria</taxon>
        <taxon>Chromatiales</taxon>
        <taxon>Wenzhouxiangellaceae</taxon>
        <taxon>Wenzhouxiangella</taxon>
    </lineage>
</organism>
<protein>
    <submittedName>
        <fullName evidence="1">Uncharacterized protein</fullName>
    </submittedName>
</protein>
<dbReference type="InterPro" id="IPR052529">
    <property type="entry name" value="Bact_Transport_Assoc"/>
</dbReference>
<reference evidence="1 2" key="1">
    <citation type="submission" date="2015-07" db="EMBL/GenBank/DDBJ databases">
        <authorList>
            <person name="Noorani M."/>
        </authorList>
    </citation>
    <scope>NUCLEOTIDE SEQUENCE [LARGE SCALE GENOMIC DNA]</scope>
    <source>
        <strain evidence="1 2">KCTC 42284</strain>
    </source>
</reference>
<dbReference type="InterPro" id="IPR007349">
    <property type="entry name" value="DUF418"/>
</dbReference>
<dbReference type="AlphaFoldDB" id="A0A0K0XZ85"/>
<keyword evidence="2" id="KW-1185">Reference proteome</keyword>
<name>A0A0K0XZ85_9GAMM</name>
<dbReference type="Pfam" id="PF04235">
    <property type="entry name" value="DUF418"/>
    <property type="match status" value="1"/>
</dbReference>
<proteinExistence type="predicted"/>
<dbReference type="KEGG" id="wma:WM2015_2645"/>
<accession>A0A0K0XZ85</accession>
<dbReference type="OrthoDB" id="9807744at2"/>
<dbReference type="PANTHER" id="PTHR30590">
    <property type="entry name" value="INNER MEMBRANE PROTEIN"/>
    <property type="match status" value="1"/>
</dbReference>
<dbReference type="STRING" id="1579979.WM2015_2645"/>
<gene>
    <name evidence="1" type="ORF">WM2015_2645</name>
</gene>
<evidence type="ECO:0000313" key="1">
    <source>
        <dbReference type="EMBL" id="AKS43003.1"/>
    </source>
</evidence>
<dbReference type="EMBL" id="CP012154">
    <property type="protein sequence ID" value="AKS43003.1"/>
    <property type="molecule type" value="Genomic_DNA"/>
</dbReference>
<evidence type="ECO:0000313" key="2">
    <source>
        <dbReference type="Proteomes" id="UP000066624"/>
    </source>
</evidence>
<sequence>MQDPHPRAGTLAEPVARSDRLIELDALRGFALLGVLLGCLYEYVDWGISATEAQLAALPTWRIDAWATTLAQLFVADKANTLFAFLFGLGFSMQLTRLRQRGAAFESIYLRRLLILLIFGLAQFLIWFPWEVLHLYAILGLVLFALRNTRDRVLLGIGLPLLFFGNQIGNQLIEWIGLADFEPSTDFYAESAIHYRQALNEIRDSWGLIQHFADWNWQGWFANGGIVAFGTYILGRFLIGAWVGRQGWLERVDDFLGVFRLLLFVALPLGLLLEGSALWLEARTSAPEALKTTLHHLAVPLTASGYVSLIVLGLRTGGVRILLRWLAPVGQMALSNYVIAGLFVSKWFYGGWFGFRLAGEVGMSQTLGAGLLMFGLQVALSNVWMRHFRFGPLEWAWRAMTYGQRPALRRMTPAGA</sequence>
<dbReference type="RefSeq" id="WP_049726518.1">
    <property type="nucleotide sequence ID" value="NZ_CP012154.1"/>
</dbReference>
<dbReference type="Proteomes" id="UP000066624">
    <property type="component" value="Chromosome"/>
</dbReference>